<dbReference type="PANTHER" id="PTHR47160">
    <property type="entry name" value="PUTATIVE-RELATED"/>
    <property type="match status" value="1"/>
</dbReference>
<sequence>MSANDIWEQVYLTFYSTNGDQIAEGLTEEQVVSRVFRIKRKYYGGDLHGVVDVPPLSMIPNTKLSFFQFHLVTPDKKSKEKPNRLIGWAHPALMDVLSAHSVTLFVDGTFRCVPNGFRQCVVVMAEDRARYLFVPVFYVLCTNCNEATYWEVLDQIIKSTDNNMHPAEIVCDFEIGLIKSVQAQFPNAEVIGCLFHFKQALRRKMKKLCIPDNEVRVAMGKGVLDMLTVIEQDKVGVAGIAWVKEEIKSRCGRLGYHYSKQKWRSFWVYFKKTWMERYSVTSGMFMAWRRFNRELNAAFRTHPDLPTFVKTIRNISNDYVRKQIHTTIGLRRKANRALPNFEMPVAVELPSLNNADSDVSSSEVEDEVCESDPDSNSDFYDSCHGDDSPANSTVAD</sequence>
<evidence type="ECO:0000313" key="4">
    <source>
        <dbReference type="Proteomes" id="UP000237271"/>
    </source>
</evidence>
<name>A0A2P4YPD1_9STRA</name>
<feature type="compositionally biased region" description="Acidic residues" evidence="1">
    <location>
        <begin position="363"/>
        <end position="375"/>
    </location>
</feature>
<feature type="domain" description="MULE transposase" evidence="2">
    <location>
        <begin position="104"/>
        <end position="199"/>
    </location>
</feature>
<evidence type="ECO:0000313" key="3">
    <source>
        <dbReference type="EMBL" id="POM79640.1"/>
    </source>
</evidence>
<dbReference type="PANTHER" id="PTHR47160:SF5">
    <property type="entry name" value="MULE TRANSPOSASE DOMAIN-CONTAINING PROTEIN"/>
    <property type="match status" value="1"/>
</dbReference>
<comment type="caution">
    <text evidence="3">The sequence shown here is derived from an EMBL/GenBank/DDBJ whole genome shotgun (WGS) entry which is preliminary data.</text>
</comment>
<organism evidence="3 4">
    <name type="scientific">Phytophthora palmivora</name>
    <dbReference type="NCBI Taxonomy" id="4796"/>
    <lineage>
        <taxon>Eukaryota</taxon>
        <taxon>Sar</taxon>
        <taxon>Stramenopiles</taxon>
        <taxon>Oomycota</taxon>
        <taxon>Peronosporomycetes</taxon>
        <taxon>Peronosporales</taxon>
        <taxon>Peronosporaceae</taxon>
        <taxon>Phytophthora</taxon>
    </lineage>
</organism>
<dbReference type="InterPro" id="IPR018289">
    <property type="entry name" value="MULE_transposase_dom"/>
</dbReference>
<evidence type="ECO:0000259" key="2">
    <source>
        <dbReference type="Pfam" id="PF10551"/>
    </source>
</evidence>
<proteinExistence type="predicted"/>
<dbReference type="Pfam" id="PF10551">
    <property type="entry name" value="MULE"/>
    <property type="match status" value="1"/>
</dbReference>
<feature type="region of interest" description="Disordered" evidence="1">
    <location>
        <begin position="352"/>
        <end position="396"/>
    </location>
</feature>
<dbReference type="AlphaFoldDB" id="A0A2P4YPD1"/>
<gene>
    <name evidence="3" type="ORF">PHPALM_2634</name>
</gene>
<accession>A0A2P4YPD1</accession>
<keyword evidence="4" id="KW-1185">Reference proteome</keyword>
<dbReference type="OrthoDB" id="125134at2759"/>
<dbReference type="EMBL" id="NCKW01001213">
    <property type="protein sequence ID" value="POM79640.1"/>
    <property type="molecule type" value="Genomic_DNA"/>
</dbReference>
<evidence type="ECO:0000256" key="1">
    <source>
        <dbReference type="SAM" id="MobiDB-lite"/>
    </source>
</evidence>
<reference evidence="3 4" key="1">
    <citation type="journal article" date="2017" name="Genome Biol. Evol.">
        <title>Phytophthora megakarya and P. palmivora, closely related causal agents of cacao black pod rot, underwent increases in genome sizes and gene numbers by different mechanisms.</title>
        <authorList>
            <person name="Ali S.S."/>
            <person name="Shao J."/>
            <person name="Lary D.J."/>
            <person name="Kronmiller B."/>
            <person name="Shen D."/>
            <person name="Strem M.D."/>
            <person name="Amoako-Attah I."/>
            <person name="Akrofi A.Y."/>
            <person name="Begoude B.A."/>
            <person name="Ten Hoopen G.M."/>
            <person name="Coulibaly K."/>
            <person name="Kebe B.I."/>
            <person name="Melnick R.L."/>
            <person name="Guiltinan M.J."/>
            <person name="Tyler B.M."/>
            <person name="Meinhardt L.W."/>
            <person name="Bailey B.A."/>
        </authorList>
    </citation>
    <scope>NUCLEOTIDE SEQUENCE [LARGE SCALE GENOMIC DNA]</scope>
    <source>
        <strain evidence="4">sbr112.9</strain>
    </source>
</reference>
<protein>
    <recommendedName>
        <fullName evidence="2">MULE transposase domain-containing protein</fullName>
    </recommendedName>
</protein>
<dbReference type="Proteomes" id="UP000237271">
    <property type="component" value="Unassembled WGS sequence"/>
</dbReference>